<name>A0A0E9Q387_ANGAN</name>
<evidence type="ECO:0000313" key="1">
    <source>
        <dbReference type="EMBL" id="JAH11336.1"/>
    </source>
</evidence>
<reference evidence="1" key="2">
    <citation type="journal article" date="2015" name="Fish Shellfish Immunol.">
        <title>Early steps in the European eel (Anguilla anguilla)-Vibrio vulnificus interaction in the gills: Role of the RtxA13 toxin.</title>
        <authorList>
            <person name="Callol A."/>
            <person name="Pajuelo D."/>
            <person name="Ebbesson L."/>
            <person name="Teles M."/>
            <person name="MacKenzie S."/>
            <person name="Amaro C."/>
        </authorList>
    </citation>
    <scope>NUCLEOTIDE SEQUENCE</scope>
</reference>
<dbReference type="EMBL" id="GBXM01097241">
    <property type="protein sequence ID" value="JAH11336.1"/>
    <property type="molecule type" value="Transcribed_RNA"/>
</dbReference>
<sequence length="50" mass="5593">MKRKNIPNTEDAPKMRIAAAPQRQPCQQVGLHLLPCVCHALKDTDAKQNI</sequence>
<proteinExistence type="predicted"/>
<organism evidence="1">
    <name type="scientific">Anguilla anguilla</name>
    <name type="common">European freshwater eel</name>
    <name type="synonym">Muraena anguilla</name>
    <dbReference type="NCBI Taxonomy" id="7936"/>
    <lineage>
        <taxon>Eukaryota</taxon>
        <taxon>Metazoa</taxon>
        <taxon>Chordata</taxon>
        <taxon>Craniata</taxon>
        <taxon>Vertebrata</taxon>
        <taxon>Euteleostomi</taxon>
        <taxon>Actinopterygii</taxon>
        <taxon>Neopterygii</taxon>
        <taxon>Teleostei</taxon>
        <taxon>Anguilliformes</taxon>
        <taxon>Anguillidae</taxon>
        <taxon>Anguilla</taxon>
    </lineage>
</organism>
<protein>
    <submittedName>
        <fullName evidence="1">Uncharacterized protein</fullName>
    </submittedName>
</protein>
<accession>A0A0E9Q387</accession>
<reference evidence="1" key="1">
    <citation type="submission" date="2014-11" db="EMBL/GenBank/DDBJ databases">
        <authorList>
            <person name="Amaro Gonzalez C."/>
        </authorList>
    </citation>
    <scope>NUCLEOTIDE SEQUENCE</scope>
</reference>
<dbReference type="AlphaFoldDB" id="A0A0E9Q387"/>